<feature type="non-terminal residue" evidence="1">
    <location>
        <position position="125"/>
    </location>
</feature>
<dbReference type="InterPro" id="IPR036691">
    <property type="entry name" value="Endo/exonu/phosph_ase_sf"/>
</dbReference>
<comment type="caution">
    <text evidence="1">The sequence shown here is derived from an EMBL/GenBank/DDBJ whole genome shotgun (WGS) entry which is preliminary data.</text>
</comment>
<name>A0A6N2APU6_SOLCI</name>
<protein>
    <submittedName>
        <fullName evidence="1">Uncharacterized protein</fullName>
    </submittedName>
</protein>
<reference evidence="1" key="1">
    <citation type="submission" date="2019-05" db="EMBL/GenBank/DDBJ databases">
        <title>The de novo reference genome and transcriptome assemblies of the wild tomato species Solanum chilense.</title>
        <authorList>
            <person name="Stam R."/>
            <person name="Nosenko T."/>
            <person name="Hoerger A.C."/>
            <person name="Stephan W."/>
            <person name="Seidel M.A."/>
            <person name="Kuhn J.M.M."/>
            <person name="Haberer G."/>
            <person name="Tellier A."/>
        </authorList>
    </citation>
    <scope>NUCLEOTIDE SEQUENCE</scope>
    <source>
        <tissue evidence="1">Mature leaves</tissue>
    </source>
</reference>
<dbReference type="SUPFAM" id="SSF56219">
    <property type="entry name" value="DNase I-like"/>
    <property type="match status" value="1"/>
</dbReference>
<evidence type="ECO:0000313" key="1">
    <source>
        <dbReference type="EMBL" id="TMW83798.1"/>
    </source>
</evidence>
<dbReference type="EMBL" id="RXGB01010608">
    <property type="protein sequence ID" value="TMW83798.1"/>
    <property type="molecule type" value="Genomic_DNA"/>
</dbReference>
<gene>
    <name evidence="1" type="ORF">EJD97_000710</name>
</gene>
<dbReference type="AlphaFoldDB" id="A0A6N2APU6"/>
<sequence>FLCWNARSINTLGSLERLINLRKIQKLSMIAVLEPFANNSQLELYRMKLMMDFCYSNSNNKIWLFWSTEVQSKVIDMDQQAITCEVKHEDCKDHFIITYVYAKCKDYLRKPFWDTLLKWADIDLP</sequence>
<accession>A0A6N2APU6</accession>
<dbReference type="Gene3D" id="3.60.10.10">
    <property type="entry name" value="Endonuclease/exonuclease/phosphatase"/>
    <property type="match status" value="1"/>
</dbReference>
<organism evidence="1">
    <name type="scientific">Solanum chilense</name>
    <name type="common">Tomato</name>
    <name type="synonym">Lycopersicon chilense</name>
    <dbReference type="NCBI Taxonomy" id="4083"/>
    <lineage>
        <taxon>Eukaryota</taxon>
        <taxon>Viridiplantae</taxon>
        <taxon>Streptophyta</taxon>
        <taxon>Embryophyta</taxon>
        <taxon>Tracheophyta</taxon>
        <taxon>Spermatophyta</taxon>
        <taxon>Magnoliopsida</taxon>
        <taxon>eudicotyledons</taxon>
        <taxon>Gunneridae</taxon>
        <taxon>Pentapetalae</taxon>
        <taxon>asterids</taxon>
        <taxon>lamiids</taxon>
        <taxon>Solanales</taxon>
        <taxon>Solanaceae</taxon>
        <taxon>Solanoideae</taxon>
        <taxon>Solaneae</taxon>
        <taxon>Solanum</taxon>
        <taxon>Solanum subgen. Lycopersicon</taxon>
    </lineage>
</organism>
<feature type="non-terminal residue" evidence="1">
    <location>
        <position position="1"/>
    </location>
</feature>
<proteinExistence type="predicted"/>